<evidence type="ECO:0000313" key="1">
    <source>
        <dbReference type="EMBL" id="CAF2100328.1"/>
    </source>
</evidence>
<accession>A0A816TNC9</accession>
<reference evidence="1" key="1">
    <citation type="submission" date="2021-01" db="EMBL/GenBank/DDBJ databases">
        <authorList>
            <consortium name="Genoscope - CEA"/>
            <person name="William W."/>
        </authorList>
    </citation>
    <scope>NUCLEOTIDE SEQUENCE</scope>
</reference>
<name>A0A816TNC9_BRANA</name>
<sequence length="55" mass="5831">MLCVLVGSCRNDQGALLPVARGSHRITYLVLVVGRSSSKLLTNLCLLSVCSTNVV</sequence>
<dbReference type="EMBL" id="HG994359">
    <property type="protein sequence ID" value="CAF2100328.1"/>
    <property type="molecule type" value="Genomic_DNA"/>
</dbReference>
<protein>
    <submittedName>
        <fullName evidence="1">(rape) hypothetical protein</fullName>
    </submittedName>
</protein>
<dbReference type="AlphaFoldDB" id="A0A816TNC9"/>
<dbReference type="Proteomes" id="UP001295469">
    <property type="component" value="Chromosome A05"/>
</dbReference>
<gene>
    <name evidence="1" type="ORF">DARMORV10_A05P30230.1</name>
</gene>
<proteinExistence type="predicted"/>
<organism evidence="1">
    <name type="scientific">Brassica napus</name>
    <name type="common">Rape</name>
    <dbReference type="NCBI Taxonomy" id="3708"/>
    <lineage>
        <taxon>Eukaryota</taxon>
        <taxon>Viridiplantae</taxon>
        <taxon>Streptophyta</taxon>
        <taxon>Embryophyta</taxon>
        <taxon>Tracheophyta</taxon>
        <taxon>Spermatophyta</taxon>
        <taxon>Magnoliopsida</taxon>
        <taxon>eudicotyledons</taxon>
        <taxon>Gunneridae</taxon>
        <taxon>Pentapetalae</taxon>
        <taxon>rosids</taxon>
        <taxon>malvids</taxon>
        <taxon>Brassicales</taxon>
        <taxon>Brassicaceae</taxon>
        <taxon>Brassiceae</taxon>
        <taxon>Brassica</taxon>
    </lineage>
</organism>